<protein>
    <recommendedName>
        <fullName evidence="1">UspA domain-containing protein</fullName>
    </recommendedName>
</protein>
<dbReference type="SUPFAM" id="SSF52402">
    <property type="entry name" value="Adenine nucleotide alpha hydrolases-like"/>
    <property type="match status" value="1"/>
</dbReference>
<keyword evidence="3" id="KW-1185">Reference proteome</keyword>
<dbReference type="GeneID" id="112290361"/>
<dbReference type="InterPro" id="IPR014729">
    <property type="entry name" value="Rossmann-like_a/b/a_fold"/>
</dbReference>
<dbReference type="KEGG" id="ppp:112290361"/>
<organism evidence="2 3">
    <name type="scientific">Physcomitrium patens</name>
    <name type="common">Spreading-leaved earth moss</name>
    <name type="synonym">Physcomitrella patens</name>
    <dbReference type="NCBI Taxonomy" id="3218"/>
    <lineage>
        <taxon>Eukaryota</taxon>
        <taxon>Viridiplantae</taxon>
        <taxon>Streptophyta</taxon>
        <taxon>Embryophyta</taxon>
        <taxon>Bryophyta</taxon>
        <taxon>Bryophytina</taxon>
        <taxon>Bryopsida</taxon>
        <taxon>Funariidae</taxon>
        <taxon>Funariales</taxon>
        <taxon>Funariaceae</taxon>
        <taxon>Physcomitrium</taxon>
    </lineage>
</organism>
<accession>A0A7I4AHJ1</accession>
<dbReference type="Pfam" id="PF00582">
    <property type="entry name" value="Usp"/>
    <property type="match status" value="1"/>
</dbReference>
<dbReference type="OrthoDB" id="843225at2759"/>
<dbReference type="CDD" id="cd23659">
    <property type="entry name" value="USP_At3g01520-like"/>
    <property type="match status" value="1"/>
</dbReference>
<dbReference type="PANTHER" id="PTHR46100">
    <property type="entry name" value="IMP2'P"/>
    <property type="match status" value="1"/>
</dbReference>
<feature type="domain" description="UspA" evidence="1">
    <location>
        <begin position="31"/>
        <end position="158"/>
    </location>
</feature>
<dbReference type="PANTHER" id="PTHR46100:SF4">
    <property type="entry name" value="USPA DOMAIN-CONTAINING PROTEIN"/>
    <property type="match status" value="1"/>
</dbReference>
<dbReference type="RefSeq" id="XP_024392305.1">
    <property type="nucleotide sequence ID" value="XM_024536537.2"/>
</dbReference>
<name>A0A7I4AHJ1_PHYPA</name>
<evidence type="ECO:0000313" key="2">
    <source>
        <dbReference type="EnsemblPlants" id="Pp3c13_1520V3.3"/>
    </source>
</evidence>
<dbReference type="InterPro" id="IPR006016">
    <property type="entry name" value="UspA"/>
</dbReference>
<dbReference type="Gramene" id="Pp3c13_1520V3.4">
    <property type="protein sequence ID" value="Pp3c13_1520V3.4"/>
    <property type="gene ID" value="Pp3c13_1520"/>
</dbReference>
<gene>
    <name evidence="2" type="primary">LOC112290361</name>
</gene>
<dbReference type="Gene3D" id="3.40.50.620">
    <property type="entry name" value="HUPs"/>
    <property type="match status" value="1"/>
</dbReference>
<dbReference type="AlphaFoldDB" id="A0A7I4AHJ1"/>
<reference evidence="2" key="3">
    <citation type="submission" date="2020-12" db="UniProtKB">
        <authorList>
            <consortium name="EnsemblPlants"/>
        </authorList>
    </citation>
    <scope>IDENTIFICATION</scope>
</reference>
<dbReference type="Gramene" id="Pp3c13_1520V3.3">
    <property type="protein sequence ID" value="Pp3c13_1520V3.3"/>
    <property type="gene ID" value="Pp3c13_1520"/>
</dbReference>
<dbReference type="EnsemblPlants" id="Pp3c13_1520V3.3">
    <property type="protein sequence ID" value="Pp3c13_1520V3.3"/>
    <property type="gene ID" value="Pp3c13_1520"/>
</dbReference>
<dbReference type="Proteomes" id="UP000006727">
    <property type="component" value="Chromosome 13"/>
</dbReference>
<dbReference type="EnsemblPlants" id="Pp3c13_1520V3.4">
    <property type="protein sequence ID" value="Pp3c13_1520V3.4"/>
    <property type="gene ID" value="Pp3c13_1520"/>
</dbReference>
<evidence type="ECO:0000259" key="1">
    <source>
        <dbReference type="Pfam" id="PF00582"/>
    </source>
</evidence>
<dbReference type="EMBL" id="ABEU02000013">
    <property type="status" value="NOT_ANNOTATED_CDS"/>
    <property type="molecule type" value="Genomic_DNA"/>
</dbReference>
<sequence length="207" mass="23067">MILDFKISSLAGKVKLSRSQLVELVKMNGERHVGVALDYSPRGRYALHWAVENILRAIDHFIVVVVNKDGLEAGRAALWEASGTSFIPLAAAENPHNQHAYHLKIDEEVTKTLHEAEAKKIVVVFKLYWGDQKEMICNADAPLDHLIMGCRGHSKLKRYYNRPLASNDVPSLRGLFFLLEKGASWGVSATTSRITCPVLIIVKLPPC</sequence>
<proteinExistence type="predicted"/>
<reference evidence="2 3" key="1">
    <citation type="journal article" date="2008" name="Science">
        <title>The Physcomitrella genome reveals evolutionary insights into the conquest of land by plants.</title>
        <authorList>
            <person name="Rensing S."/>
            <person name="Lang D."/>
            <person name="Zimmer A."/>
            <person name="Terry A."/>
            <person name="Salamov A."/>
            <person name="Shapiro H."/>
            <person name="Nishiyama T."/>
            <person name="Perroud P.-F."/>
            <person name="Lindquist E."/>
            <person name="Kamisugi Y."/>
            <person name="Tanahashi T."/>
            <person name="Sakakibara K."/>
            <person name="Fujita T."/>
            <person name="Oishi K."/>
            <person name="Shin-I T."/>
            <person name="Kuroki Y."/>
            <person name="Toyoda A."/>
            <person name="Suzuki Y."/>
            <person name="Hashimoto A."/>
            <person name="Yamaguchi K."/>
            <person name="Sugano A."/>
            <person name="Kohara Y."/>
            <person name="Fujiyama A."/>
            <person name="Anterola A."/>
            <person name="Aoki S."/>
            <person name="Ashton N."/>
            <person name="Barbazuk W.B."/>
            <person name="Barker E."/>
            <person name="Bennetzen J."/>
            <person name="Bezanilla M."/>
            <person name="Blankenship R."/>
            <person name="Cho S.H."/>
            <person name="Dutcher S."/>
            <person name="Estelle M."/>
            <person name="Fawcett J.A."/>
            <person name="Gundlach H."/>
            <person name="Hanada K."/>
            <person name="Heyl A."/>
            <person name="Hicks K.A."/>
            <person name="Hugh J."/>
            <person name="Lohr M."/>
            <person name="Mayer K."/>
            <person name="Melkozernov A."/>
            <person name="Murata T."/>
            <person name="Nelson D."/>
            <person name="Pils B."/>
            <person name="Prigge M."/>
            <person name="Reiss B."/>
            <person name="Renner T."/>
            <person name="Rombauts S."/>
            <person name="Rushton P."/>
            <person name="Sanderfoot A."/>
            <person name="Schween G."/>
            <person name="Shiu S.-H."/>
            <person name="Stueber K."/>
            <person name="Theodoulou F.L."/>
            <person name="Tu H."/>
            <person name="Van de Peer Y."/>
            <person name="Verrier P.J."/>
            <person name="Waters E."/>
            <person name="Wood A."/>
            <person name="Yang L."/>
            <person name="Cove D."/>
            <person name="Cuming A."/>
            <person name="Hasebe M."/>
            <person name="Lucas S."/>
            <person name="Mishler D.B."/>
            <person name="Reski R."/>
            <person name="Grigoriev I."/>
            <person name="Quatrano R.S."/>
            <person name="Boore J.L."/>
        </authorList>
    </citation>
    <scope>NUCLEOTIDE SEQUENCE [LARGE SCALE GENOMIC DNA]</scope>
    <source>
        <strain evidence="2 3">cv. Gransden 2004</strain>
    </source>
</reference>
<evidence type="ECO:0000313" key="3">
    <source>
        <dbReference type="Proteomes" id="UP000006727"/>
    </source>
</evidence>
<reference evidence="2 3" key="2">
    <citation type="journal article" date="2018" name="Plant J.">
        <title>The Physcomitrella patens chromosome-scale assembly reveals moss genome structure and evolution.</title>
        <authorList>
            <person name="Lang D."/>
            <person name="Ullrich K.K."/>
            <person name="Murat F."/>
            <person name="Fuchs J."/>
            <person name="Jenkins J."/>
            <person name="Haas F.B."/>
            <person name="Piednoel M."/>
            <person name="Gundlach H."/>
            <person name="Van Bel M."/>
            <person name="Meyberg R."/>
            <person name="Vives C."/>
            <person name="Morata J."/>
            <person name="Symeonidi A."/>
            <person name="Hiss M."/>
            <person name="Muchero W."/>
            <person name="Kamisugi Y."/>
            <person name="Saleh O."/>
            <person name="Blanc G."/>
            <person name="Decker E.L."/>
            <person name="van Gessel N."/>
            <person name="Grimwood J."/>
            <person name="Hayes R.D."/>
            <person name="Graham S.W."/>
            <person name="Gunter L.E."/>
            <person name="McDaniel S.F."/>
            <person name="Hoernstein S.N.W."/>
            <person name="Larsson A."/>
            <person name="Li F.W."/>
            <person name="Perroud P.F."/>
            <person name="Phillips J."/>
            <person name="Ranjan P."/>
            <person name="Rokshar D.S."/>
            <person name="Rothfels C.J."/>
            <person name="Schneider L."/>
            <person name="Shu S."/>
            <person name="Stevenson D.W."/>
            <person name="Thummler F."/>
            <person name="Tillich M."/>
            <person name="Villarreal Aguilar J.C."/>
            <person name="Widiez T."/>
            <person name="Wong G.K."/>
            <person name="Wymore A."/>
            <person name="Zhang Y."/>
            <person name="Zimmer A.D."/>
            <person name="Quatrano R.S."/>
            <person name="Mayer K.F.X."/>
            <person name="Goodstein D."/>
            <person name="Casacuberta J.M."/>
            <person name="Vandepoele K."/>
            <person name="Reski R."/>
            <person name="Cuming A.C."/>
            <person name="Tuskan G.A."/>
            <person name="Maumus F."/>
            <person name="Salse J."/>
            <person name="Schmutz J."/>
            <person name="Rensing S.A."/>
        </authorList>
    </citation>
    <scope>NUCLEOTIDE SEQUENCE [LARGE SCALE GENOMIC DNA]</scope>
    <source>
        <strain evidence="2 3">cv. Gransden 2004</strain>
    </source>
</reference>